<dbReference type="AlphaFoldDB" id="A0A830HP75"/>
<evidence type="ECO:0000313" key="1">
    <source>
        <dbReference type="EMBL" id="GHP06869.1"/>
    </source>
</evidence>
<dbReference type="Proteomes" id="UP000660262">
    <property type="component" value="Unassembled WGS sequence"/>
</dbReference>
<dbReference type="OrthoDB" id="10568840at2759"/>
<keyword evidence="2" id="KW-1185">Reference proteome</keyword>
<proteinExistence type="predicted"/>
<dbReference type="SUPFAM" id="SSF48452">
    <property type="entry name" value="TPR-like"/>
    <property type="match status" value="1"/>
</dbReference>
<sequence>MARMMAMARTHTHTHTHIPLVVKGTSRRRLLVTSPGVLLLGGLVPATQGSPAWASSRLDSSSGKLDEAIMLVRNARREPDVDVAMDVWTEALDVASAGVLENNESGTWLVALACEGRGLTNLRTGAFADAAVDLRLAYKNLLSAIGTSSMPPKAVDDDTLPWVRVAVCLDGLGLALMHTNEYEEAQDAFAKARAALVSHTDPRTGQPLSFLSVPVYAPAAGLRGSAPTMRQRVDLHMALVTYASGNVTKAREQLASVDLGPDPMGKGLYQFWDARAAIAAIAYDDGDVTTAERTWASLCEATPSNPPSVPQNIVRARVNRTAQLMLDAEAMMTDKNCEDLNTGTYLPCDDAGIPGLAGSASPCVLYDSGEVTRRLWPAVAATAIDNVRNRS</sequence>
<dbReference type="EMBL" id="BNJQ01000014">
    <property type="protein sequence ID" value="GHP06869.1"/>
    <property type="molecule type" value="Genomic_DNA"/>
</dbReference>
<dbReference type="InterPro" id="IPR011990">
    <property type="entry name" value="TPR-like_helical_dom_sf"/>
</dbReference>
<gene>
    <name evidence="1" type="ORF">PPROV_000561300</name>
</gene>
<dbReference type="PROSITE" id="PS51318">
    <property type="entry name" value="TAT"/>
    <property type="match status" value="1"/>
</dbReference>
<protein>
    <submittedName>
        <fullName evidence="1">Uncharacterized protein</fullName>
    </submittedName>
</protein>
<comment type="caution">
    <text evidence="1">The sequence shown here is derived from an EMBL/GenBank/DDBJ whole genome shotgun (WGS) entry which is preliminary data.</text>
</comment>
<accession>A0A830HP75</accession>
<dbReference type="InterPro" id="IPR006311">
    <property type="entry name" value="TAT_signal"/>
</dbReference>
<reference evidence="1" key="1">
    <citation type="submission" date="2020-10" db="EMBL/GenBank/DDBJ databases">
        <title>Unveiling of a novel bifunctional photoreceptor, Dualchrome1, isolated from a cosmopolitan green alga.</title>
        <authorList>
            <person name="Suzuki S."/>
            <person name="Kawachi M."/>
        </authorList>
    </citation>
    <scope>NUCLEOTIDE SEQUENCE</scope>
    <source>
        <strain evidence="1">NIES 2893</strain>
    </source>
</reference>
<evidence type="ECO:0000313" key="2">
    <source>
        <dbReference type="Proteomes" id="UP000660262"/>
    </source>
</evidence>
<dbReference type="Gene3D" id="1.25.40.10">
    <property type="entry name" value="Tetratricopeptide repeat domain"/>
    <property type="match status" value="1"/>
</dbReference>
<name>A0A830HP75_9CHLO</name>
<organism evidence="1 2">
    <name type="scientific">Pycnococcus provasolii</name>
    <dbReference type="NCBI Taxonomy" id="41880"/>
    <lineage>
        <taxon>Eukaryota</taxon>
        <taxon>Viridiplantae</taxon>
        <taxon>Chlorophyta</taxon>
        <taxon>Pseudoscourfieldiophyceae</taxon>
        <taxon>Pseudoscourfieldiales</taxon>
        <taxon>Pycnococcaceae</taxon>
        <taxon>Pycnococcus</taxon>
    </lineage>
</organism>